<dbReference type="Proteomes" id="UP000003635">
    <property type="component" value="Unassembled WGS sequence"/>
</dbReference>
<comment type="caution">
    <text evidence="5">The sequence shown here is derived from an EMBL/GenBank/DDBJ whole genome shotgun (WGS) entry which is preliminary data.</text>
</comment>
<dbReference type="Pfam" id="PF13727">
    <property type="entry name" value="CoA_binding_3"/>
    <property type="match status" value="1"/>
</dbReference>
<evidence type="ECO:0000256" key="1">
    <source>
        <dbReference type="ARBA" id="ARBA00007430"/>
    </source>
</evidence>
<dbReference type="eggNOG" id="COG1086">
    <property type="taxonomic scope" value="Bacteria"/>
</dbReference>
<feature type="transmembrane region" description="Helical" evidence="3">
    <location>
        <begin position="115"/>
        <end position="138"/>
    </location>
</feature>
<evidence type="ECO:0000313" key="6">
    <source>
        <dbReference type="Proteomes" id="UP000003635"/>
    </source>
</evidence>
<proteinExistence type="inferred from homology"/>
<accession>Q2C9U6</accession>
<dbReference type="Pfam" id="PF02719">
    <property type="entry name" value="Polysacc_synt_2"/>
    <property type="match status" value="1"/>
</dbReference>
<evidence type="ECO:0000259" key="4">
    <source>
        <dbReference type="Pfam" id="PF02719"/>
    </source>
</evidence>
<sequence length="662" mass="71393">MAPDSKRPESSATTTAGRRAPPARGGPVSGALYRVLVRLTRLQKQLVLLATDLALIPLSLLLALVIDNSESGLRLLVERPAELWGMVALMVSFGAFFSHLLDLHRIQLKAYEQQAVLRTVVFALLVGFSLGLIGPMLFPHMLPTSTAVIFTMCFTIASVTLRFTLRNVLIDVYRRGSNRKRVLIYGAGQTGVQLANALRTDDALEPVAFVDDNPTLQRLMVAGLPVLAPARLEEVIRERGIDRVVLAMPSISRPKQAQLARKLTAAGAEVRTLPSFATLVGDGALKDRIQPVDPGAYLGRKGLERDMGEQSRLYRGKTILISGAGGSIGSELCRQVLACGPKRLVLFEISELALYKVERELAELASAKVRLVPVLGSVTDAGLVARALAEHKVDIVLHAAAYKHVPMVEDNPLSGLMNNVFGTRVLAEAAREAGVSHFVLVSTDKAVRPTNVMGASKRLAELIVQDLASRSQTTRFAMVRFGNVLGSSGSVIPLFTEQIGRGGPVTVTHREVTRYFMTVGEAARLVLIAGSFTEGGDVFVLDMGQPIPIMKLARDMIEAAGYTVRDEANPDGDIEIQVTGLRPGEKMHEELLIGAQMLGTHHPKILRALEGRLSELEMATALKALRGAIDAGDPAAAREAVRRWVDGYTPYEEAEAAGADAV</sequence>
<dbReference type="SUPFAM" id="SSF53335">
    <property type="entry name" value="S-adenosyl-L-methionine-dependent methyltransferases"/>
    <property type="match status" value="1"/>
</dbReference>
<dbReference type="AlphaFoldDB" id="Q2C9U6"/>
<dbReference type="PANTHER" id="PTHR43318">
    <property type="entry name" value="UDP-N-ACETYLGLUCOSAMINE 4,6-DEHYDRATASE"/>
    <property type="match status" value="1"/>
</dbReference>
<gene>
    <name evidence="5" type="ORF">OG2516_18860</name>
</gene>
<keyword evidence="3" id="KW-0472">Membrane</keyword>
<evidence type="ECO:0000256" key="2">
    <source>
        <dbReference type="SAM" id="MobiDB-lite"/>
    </source>
</evidence>
<dbReference type="EMBL" id="AAOT01000069">
    <property type="protein sequence ID" value="EAR49452.1"/>
    <property type="molecule type" value="Genomic_DNA"/>
</dbReference>
<keyword evidence="6" id="KW-1185">Reference proteome</keyword>
<name>Q2C9U6_OCEGH</name>
<feature type="transmembrane region" description="Helical" evidence="3">
    <location>
        <begin position="46"/>
        <end position="66"/>
    </location>
</feature>
<feature type="region of interest" description="Disordered" evidence="2">
    <location>
        <begin position="1"/>
        <end position="25"/>
    </location>
</feature>
<dbReference type="STRING" id="314256.OG2516_18860"/>
<dbReference type="SUPFAM" id="SSF51735">
    <property type="entry name" value="NAD(P)-binding Rossmann-fold domains"/>
    <property type="match status" value="1"/>
</dbReference>
<dbReference type="CDD" id="cd05237">
    <property type="entry name" value="UDP_invert_4-6DH_SDR_e"/>
    <property type="match status" value="1"/>
</dbReference>
<evidence type="ECO:0000313" key="5">
    <source>
        <dbReference type="EMBL" id="EAR49452.1"/>
    </source>
</evidence>
<evidence type="ECO:0000256" key="3">
    <source>
        <dbReference type="SAM" id="Phobius"/>
    </source>
</evidence>
<dbReference type="InterPro" id="IPR029063">
    <property type="entry name" value="SAM-dependent_MTases_sf"/>
</dbReference>
<keyword evidence="3" id="KW-1133">Transmembrane helix</keyword>
<feature type="transmembrane region" description="Helical" evidence="3">
    <location>
        <begin position="86"/>
        <end position="103"/>
    </location>
</feature>
<dbReference type="HOGENOM" id="CLU_013560_6_2_5"/>
<dbReference type="Gene3D" id="3.40.50.720">
    <property type="entry name" value="NAD(P)-binding Rossmann-like Domain"/>
    <property type="match status" value="2"/>
</dbReference>
<dbReference type="PANTHER" id="PTHR43318:SF1">
    <property type="entry name" value="POLYSACCHARIDE BIOSYNTHESIS PROTEIN EPSC-RELATED"/>
    <property type="match status" value="1"/>
</dbReference>
<organism evidence="5 6">
    <name type="scientific">Oceanicola granulosus (strain ATCC BAA-861 / DSM 15982 / KCTC 12143 / HTCC2516)</name>
    <dbReference type="NCBI Taxonomy" id="314256"/>
    <lineage>
        <taxon>Bacteria</taxon>
        <taxon>Pseudomonadati</taxon>
        <taxon>Pseudomonadota</taxon>
        <taxon>Alphaproteobacteria</taxon>
        <taxon>Rhodobacterales</taxon>
        <taxon>Roseobacteraceae</taxon>
        <taxon>Oceanicola</taxon>
    </lineage>
</organism>
<protein>
    <submittedName>
        <fullName evidence="5">Nucleotide sugar epimerase/dehydratase</fullName>
    </submittedName>
</protein>
<feature type="transmembrane region" description="Helical" evidence="3">
    <location>
        <begin position="144"/>
        <end position="165"/>
    </location>
</feature>
<reference evidence="5 6" key="1">
    <citation type="journal article" date="2010" name="J. Bacteriol.">
        <title>Genome sequences of Oceanicola granulosus HTCC2516(T) and Oceanicola batsensis HTCC2597(TDelta).</title>
        <authorList>
            <person name="Thrash J.C."/>
            <person name="Cho J.C."/>
            <person name="Vergin K.L."/>
            <person name="Giovannoni S.J."/>
        </authorList>
    </citation>
    <scope>NUCLEOTIDE SEQUENCE [LARGE SCALE GENOMIC DNA]</scope>
    <source>
        <strain evidence="6">ATCC BAA-861 / DSM 15982 / KCTC 12143 / HTCC2516</strain>
    </source>
</reference>
<dbReference type="InterPro" id="IPR036291">
    <property type="entry name" value="NAD(P)-bd_dom_sf"/>
</dbReference>
<dbReference type="InterPro" id="IPR003869">
    <property type="entry name" value="Polysac_CapD-like"/>
</dbReference>
<dbReference type="InterPro" id="IPR051203">
    <property type="entry name" value="Polysaccharide_Synthase-Rel"/>
</dbReference>
<feature type="domain" description="Polysaccharide biosynthesis protein CapD-like" evidence="4">
    <location>
        <begin position="319"/>
        <end position="608"/>
    </location>
</feature>
<feature type="compositionally biased region" description="Low complexity" evidence="2">
    <location>
        <begin position="12"/>
        <end position="25"/>
    </location>
</feature>
<dbReference type="RefSeq" id="WP_007257310.1">
    <property type="nucleotide sequence ID" value="NZ_CH724112.1"/>
</dbReference>
<keyword evidence="3" id="KW-0812">Transmembrane</keyword>
<comment type="similarity">
    <text evidence="1">Belongs to the polysaccharide synthase family.</text>
</comment>